<dbReference type="EMBL" id="JAUBDI010000002">
    <property type="protein sequence ID" value="MDW0112210.1"/>
    <property type="molecule type" value="Genomic_DNA"/>
</dbReference>
<organism evidence="1 2">
    <name type="scientific">Sporosarcina saromensis</name>
    <dbReference type="NCBI Taxonomy" id="359365"/>
    <lineage>
        <taxon>Bacteria</taxon>
        <taxon>Bacillati</taxon>
        <taxon>Bacillota</taxon>
        <taxon>Bacilli</taxon>
        <taxon>Bacillales</taxon>
        <taxon>Caryophanaceae</taxon>
        <taxon>Sporosarcina</taxon>
    </lineage>
</organism>
<dbReference type="Pfam" id="PF05135">
    <property type="entry name" value="Phage_connect_1"/>
    <property type="match status" value="1"/>
</dbReference>
<name>A0ABU4G7B4_9BACL</name>
<reference evidence="1 2" key="1">
    <citation type="submission" date="2023-06" db="EMBL/GenBank/DDBJ databases">
        <title>Sporosarcina sp. nov., isolated from Korean traditional fermented seafood 'Jeotgal'.</title>
        <authorList>
            <person name="Yang A.I."/>
            <person name="Shin N.-R."/>
        </authorList>
    </citation>
    <scope>NUCLEOTIDE SEQUENCE [LARGE SCALE GENOMIC DNA]</scope>
    <source>
        <strain evidence="1 2">KCTC13119</strain>
    </source>
</reference>
<proteinExistence type="predicted"/>
<dbReference type="Proteomes" id="UP001282284">
    <property type="component" value="Unassembled WGS sequence"/>
</dbReference>
<dbReference type="InterPro" id="IPR021146">
    <property type="entry name" value="Phage_gp6-like_head-tail"/>
</dbReference>
<evidence type="ECO:0000313" key="2">
    <source>
        <dbReference type="Proteomes" id="UP001282284"/>
    </source>
</evidence>
<dbReference type="InterPro" id="IPR006450">
    <property type="entry name" value="Phage_HK97_gp6-like"/>
</dbReference>
<keyword evidence="2" id="KW-1185">Reference proteome</keyword>
<sequence length="99" mass="11655">MTPADELLKEVKNHLRITWVEEDTDIVKLIDRAKSYFKSVTGADLDFFKDGQAKHLLLERCRYVYNRSAEEFENNFRHEIINLQLSTAVAERRERLGKA</sequence>
<dbReference type="CDD" id="cd08054">
    <property type="entry name" value="gp6"/>
    <property type="match status" value="1"/>
</dbReference>
<dbReference type="NCBIfam" id="TIGR01560">
    <property type="entry name" value="put_DNA_pack"/>
    <property type="match status" value="1"/>
</dbReference>
<accession>A0ABU4G7B4</accession>
<protein>
    <submittedName>
        <fullName evidence="1">Head-tail connector protein</fullName>
    </submittedName>
</protein>
<comment type="caution">
    <text evidence="1">The sequence shown here is derived from an EMBL/GenBank/DDBJ whole genome shotgun (WGS) entry which is preliminary data.</text>
</comment>
<gene>
    <name evidence="1" type="ORF">QT711_03370</name>
</gene>
<dbReference type="Gene3D" id="1.10.3230.30">
    <property type="entry name" value="Phage gp6-like head-tail connector protein"/>
    <property type="match status" value="1"/>
</dbReference>
<evidence type="ECO:0000313" key="1">
    <source>
        <dbReference type="EMBL" id="MDW0112210.1"/>
    </source>
</evidence>
<dbReference type="RefSeq" id="WP_317942103.1">
    <property type="nucleotide sequence ID" value="NZ_JAUBDI010000002.1"/>
</dbReference>